<protein>
    <submittedName>
        <fullName evidence="1">Uncharacterized protein</fullName>
    </submittedName>
</protein>
<dbReference type="EMBL" id="JAUEPO010000005">
    <property type="protein sequence ID" value="KAK3321258.1"/>
    <property type="molecule type" value="Genomic_DNA"/>
</dbReference>
<dbReference type="Proteomes" id="UP001286456">
    <property type="component" value="Unassembled WGS sequence"/>
</dbReference>
<proteinExistence type="predicted"/>
<dbReference type="AlphaFoldDB" id="A0AAE0M7C3"/>
<gene>
    <name evidence="1" type="ORF">B0T19DRAFT_262748</name>
</gene>
<organism evidence="1 2">
    <name type="scientific">Cercophora scortea</name>
    <dbReference type="NCBI Taxonomy" id="314031"/>
    <lineage>
        <taxon>Eukaryota</taxon>
        <taxon>Fungi</taxon>
        <taxon>Dikarya</taxon>
        <taxon>Ascomycota</taxon>
        <taxon>Pezizomycotina</taxon>
        <taxon>Sordariomycetes</taxon>
        <taxon>Sordariomycetidae</taxon>
        <taxon>Sordariales</taxon>
        <taxon>Lasiosphaeriaceae</taxon>
        <taxon>Cercophora</taxon>
    </lineage>
</organism>
<accession>A0AAE0M7C3</accession>
<reference evidence="1" key="2">
    <citation type="submission" date="2023-06" db="EMBL/GenBank/DDBJ databases">
        <authorList>
            <consortium name="Lawrence Berkeley National Laboratory"/>
            <person name="Haridas S."/>
            <person name="Hensen N."/>
            <person name="Bonometti L."/>
            <person name="Westerberg I."/>
            <person name="Brannstrom I.O."/>
            <person name="Guillou S."/>
            <person name="Cros-Aarteil S."/>
            <person name="Calhoun S."/>
            <person name="Kuo A."/>
            <person name="Mondo S."/>
            <person name="Pangilinan J."/>
            <person name="Riley R."/>
            <person name="Labutti K."/>
            <person name="Andreopoulos B."/>
            <person name="Lipzen A."/>
            <person name="Chen C."/>
            <person name="Yanf M."/>
            <person name="Daum C."/>
            <person name="Ng V."/>
            <person name="Clum A."/>
            <person name="Steindorff A."/>
            <person name="Ohm R."/>
            <person name="Martin F."/>
            <person name="Silar P."/>
            <person name="Natvig D."/>
            <person name="Lalanne C."/>
            <person name="Gautier V."/>
            <person name="Ament-Velasquez S.L."/>
            <person name="Kruys A."/>
            <person name="Hutchinson M.I."/>
            <person name="Powell A.J."/>
            <person name="Barry K."/>
            <person name="Miller A.N."/>
            <person name="Grigoriev I.V."/>
            <person name="Debuchy R."/>
            <person name="Gladieux P."/>
            <person name="Thoren M.H."/>
            <person name="Johannesson H."/>
        </authorList>
    </citation>
    <scope>NUCLEOTIDE SEQUENCE</scope>
    <source>
        <strain evidence="1">SMH4131-1</strain>
    </source>
</reference>
<sequence>MTLLSAFESSLDDGHIAIYSCFETHETGTDRLATLVTSGDNALGHRYENVAYPDGRHIMICQFQTVNDPGFKIVKDLVYTITDQSIGRALNAFRNSFPTFGQQIVGFSTSELEKFIVSRQDRDRQIDTASDMGSVMLRRVKRILTQPVFGPEYVESLLSHG</sequence>
<comment type="caution">
    <text evidence="1">The sequence shown here is derived from an EMBL/GenBank/DDBJ whole genome shotgun (WGS) entry which is preliminary data.</text>
</comment>
<keyword evidence="2" id="KW-1185">Reference proteome</keyword>
<evidence type="ECO:0000313" key="2">
    <source>
        <dbReference type="Proteomes" id="UP001286456"/>
    </source>
</evidence>
<name>A0AAE0M7C3_9PEZI</name>
<evidence type="ECO:0000313" key="1">
    <source>
        <dbReference type="EMBL" id="KAK3321258.1"/>
    </source>
</evidence>
<reference evidence="1" key="1">
    <citation type="journal article" date="2023" name="Mol. Phylogenet. Evol.">
        <title>Genome-scale phylogeny and comparative genomics of the fungal order Sordariales.</title>
        <authorList>
            <person name="Hensen N."/>
            <person name="Bonometti L."/>
            <person name="Westerberg I."/>
            <person name="Brannstrom I.O."/>
            <person name="Guillou S."/>
            <person name="Cros-Aarteil S."/>
            <person name="Calhoun S."/>
            <person name="Haridas S."/>
            <person name="Kuo A."/>
            <person name="Mondo S."/>
            <person name="Pangilinan J."/>
            <person name="Riley R."/>
            <person name="LaButti K."/>
            <person name="Andreopoulos B."/>
            <person name="Lipzen A."/>
            <person name="Chen C."/>
            <person name="Yan M."/>
            <person name="Daum C."/>
            <person name="Ng V."/>
            <person name="Clum A."/>
            <person name="Steindorff A."/>
            <person name="Ohm R.A."/>
            <person name="Martin F."/>
            <person name="Silar P."/>
            <person name="Natvig D.O."/>
            <person name="Lalanne C."/>
            <person name="Gautier V."/>
            <person name="Ament-Velasquez S.L."/>
            <person name="Kruys A."/>
            <person name="Hutchinson M.I."/>
            <person name="Powell A.J."/>
            <person name="Barry K."/>
            <person name="Miller A.N."/>
            <person name="Grigoriev I.V."/>
            <person name="Debuchy R."/>
            <person name="Gladieux P."/>
            <person name="Hiltunen Thoren M."/>
            <person name="Johannesson H."/>
        </authorList>
    </citation>
    <scope>NUCLEOTIDE SEQUENCE</scope>
    <source>
        <strain evidence="1">SMH4131-1</strain>
    </source>
</reference>